<evidence type="ECO:0000313" key="4">
    <source>
        <dbReference type="Proteomes" id="UP000217790"/>
    </source>
</evidence>
<dbReference type="EMBL" id="KZ293688">
    <property type="protein sequence ID" value="PBK85846.1"/>
    <property type="molecule type" value="Genomic_DNA"/>
</dbReference>
<sequence length="394" mass="44172">MNPTPPPTPTEEDEILFDNLAALLIELLLCAYLAQRTAALGVALAAITTAVTASLLTLVYSRELRNALTRLGVLPPVTRFQRYVRPEPGPRLGNTSPTELEPTPNAARNARREHHRPQSVPPNNGRDIRASNEPNLGPWFGEALTAILEPMVEPFRDLHPNFELPDAPVELNPVPSYEVRDPRELPRARPRHQASGGRNSIPFPTTTGTNNRPFIFSFGAGLPEDTDSDPDTNEPGPSQRRQRIPDPAPEPDPFADPCPDRADDDPFNARGSDYEWPELQPIDRLILGPHRSAAWDLRNSDLRQRLGWPASEEPRVRMDFFLAVESGDPFVGEQTNTRLAARLHANRDRQLYPPRVGHQTHYARPRTISEQVVLEADLCALAHLDEEWRRDRGL</sequence>
<dbReference type="Proteomes" id="UP000217790">
    <property type="component" value="Unassembled WGS sequence"/>
</dbReference>
<feature type="transmembrane region" description="Helical" evidence="2">
    <location>
        <begin position="41"/>
        <end position="60"/>
    </location>
</feature>
<keyword evidence="2" id="KW-0472">Membrane</keyword>
<gene>
    <name evidence="3" type="ORF">ARMGADRAFT_1087127</name>
</gene>
<name>A0A2H3DED8_ARMGA</name>
<keyword evidence="2" id="KW-0812">Transmembrane</keyword>
<reference evidence="4" key="1">
    <citation type="journal article" date="2017" name="Nat. Ecol. Evol.">
        <title>Genome expansion and lineage-specific genetic innovations in the forest pathogenic fungi Armillaria.</title>
        <authorList>
            <person name="Sipos G."/>
            <person name="Prasanna A.N."/>
            <person name="Walter M.C."/>
            <person name="O'Connor E."/>
            <person name="Balint B."/>
            <person name="Krizsan K."/>
            <person name="Kiss B."/>
            <person name="Hess J."/>
            <person name="Varga T."/>
            <person name="Slot J."/>
            <person name="Riley R."/>
            <person name="Boka B."/>
            <person name="Rigling D."/>
            <person name="Barry K."/>
            <person name="Lee J."/>
            <person name="Mihaltcheva S."/>
            <person name="LaButti K."/>
            <person name="Lipzen A."/>
            <person name="Waldron R."/>
            <person name="Moloney N.M."/>
            <person name="Sperisen C."/>
            <person name="Kredics L."/>
            <person name="Vagvoelgyi C."/>
            <person name="Patrignani A."/>
            <person name="Fitzpatrick D."/>
            <person name="Nagy I."/>
            <person name="Doyle S."/>
            <person name="Anderson J.B."/>
            <person name="Grigoriev I.V."/>
            <person name="Gueldener U."/>
            <person name="Muensterkoetter M."/>
            <person name="Nagy L.G."/>
        </authorList>
    </citation>
    <scope>NUCLEOTIDE SEQUENCE [LARGE SCALE GENOMIC DNA]</scope>
    <source>
        <strain evidence="4">Ar21-2</strain>
    </source>
</reference>
<dbReference type="OrthoDB" id="3118798at2759"/>
<feature type="compositionally biased region" description="Basic and acidic residues" evidence="1">
    <location>
        <begin position="178"/>
        <end position="187"/>
    </location>
</feature>
<feature type="transmembrane region" description="Helical" evidence="2">
    <location>
        <begin position="15"/>
        <end position="34"/>
    </location>
</feature>
<feature type="compositionally biased region" description="Polar residues" evidence="1">
    <location>
        <begin position="196"/>
        <end position="212"/>
    </location>
</feature>
<evidence type="ECO:0000256" key="2">
    <source>
        <dbReference type="SAM" id="Phobius"/>
    </source>
</evidence>
<feature type="region of interest" description="Disordered" evidence="1">
    <location>
        <begin position="167"/>
        <end position="275"/>
    </location>
</feature>
<keyword evidence="2" id="KW-1133">Transmembrane helix</keyword>
<evidence type="ECO:0000313" key="3">
    <source>
        <dbReference type="EMBL" id="PBK85846.1"/>
    </source>
</evidence>
<evidence type="ECO:0000256" key="1">
    <source>
        <dbReference type="SAM" id="MobiDB-lite"/>
    </source>
</evidence>
<accession>A0A2H3DED8</accession>
<dbReference type="InParanoid" id="A0A2H3DED8"/>
<dbReference type="AlphaFoldDB" id="A0A2H3DED8"/>
<feature type="region of interest" description="Disordered" evidence="1">
    <location>
        <begin position="83"/>
        <end position="134"/>
    </location>
</feature>
<proteinExistence type="predicted"/>
<organism evidence="3 4">
    <name type="scientific">Armillaria gallica</name>
    <name type="common">Bulbous honey fungus</name>
    <name type="synonym">Armillaria bulbosa</name>
    <dbReference type="NCBI Taxonomy" id="47427"/>
    <lineage>
        <taxon>Eukaryota</taxon>
        <taxon>Fungi</taxon>
        <taxon>Dikarya</taxon>
        <taxon>Basidiomycota</taxon>
        <taxon>Agaricomycotina</taxon>
        <taxon>Agaricomycetes</taxon>
        <taxon>Agaricomycetidae</taxon>
        <taxon>Agaricales</taxon>
        <taxon>Marasmiineae</taxon>
        <taxon>Physalacriaceae</taxon>
        <taxon>Armillaria</taxon>
    </lineage>
</organism>
<feature type="compositionally biased region" description="Pro residues" evidence="1">
    <location>
        <begin position="246"/>
        <end position="256"/>
    </location>
</feature>
<protein>
    <submittedName>
        <fullName evidence="3">Uncharacterized protein</fullName>
    </submittedName>
</protein>
<keyword evidence="4" id="KW-1185">Reference proteome</keyword>